<evidence type="ECO:0008006" key="4">
    <source>
        <dbReference type="Google" id="ProtNLM"/>
    </source>
</evidence>
<evidence type="ECO:0000313" key="3">
    <source>
        <dbReference type="Proteomes" id="UP000186819"/>
    </source>
</evidence>
<dbReference type="Gene3D" id="1.10.287.70">
    <property type="match status" value="1"/>
</dbReference>
<dbReference type="RefSeq" id="WP_076602863.1">
    <property type="nucleotide sequence ID" value="NZ_FTMD01000009.1"/>
</dbReference>
<keyword evidence="1" id="KW-0812">Transmembrane</keyword>
<gene>
    <name evidence="2" type="ORF">SAMN05421829_109139</name>
</gene>
<dbReference type="EMBL" id="FTMD01000009">
    <property type="protein sequence ID" value="SIR06436.1"/>
    <property type="molecule type" value="Genomic_DNA"/>
</dbReference>
<dbReference type="OrthoDB" id="465094at2"/>
<protein>
    <recommendedName>
        <fullName evidence="4">Ion channel</fullName>
    </recommendedName>
</protein>
<feature type="transmembrane region" description="Helical" evidence="1">
    <location>
        <begin position="81"/>
        <end position="101"/>
    </location>
</feature>
<organism evidence="2 3">
    <name type="scientific">Aromatoleum tolulyticum</name>
    <dbReference type="NCBI Taxonomy" id="34027"/>
    <lineage>
        <taxon>Bacteria</taxon>
        <taxon>Pseudomonadati</taxon>
        <taxon>Pseudomonadota</taxon>
        <taxon>Betaproteobacteria</taxon>
        <taxon>Rhodocyclales</taxon>
        <taxon>Rhodocyclaceae</taxon>
        <taxon>Aromatoleum</taxon>
    </lineage>
</organism>
<evidence type="ECO:0000313" key="2">
    <source>
        <dbReference type="EMBL" id="SIR06436.1"/>
    </source>
</evidence>
<dbReference type="STRING" id="34027.SAMN05421829_109139"/>
<reference evidence="3" key="1">
    <citation type="submission" date="2017-01" db="EMBL/GenBank/DDBJ databases">
        <authorList>
            <person name="Varghese N."/>
            <person name="Submissions S."/>
        </authorList>
    </citation>
    <scope>NUCLEOTIDE SEQUENCE [LARGE SCALE GENOMIC DNA]</scope>
    <source>
        <strain evidence="3">ATCC 51758</strain>
    </source>
</reference>
<keyword evidence="1" id="KW-1133">Transmembrane helix</keyword>
<proteinExistence type="predicted"/>
<name>A0A1N6XVW9_9RHOO</name>
<keyword evidence="3" id="KW-1185">Reference proteome</keyword>
<dbReference type="Proteomes" id="UP000186819">
    <property type="component" value="Unassembled WGS sequence"/>
</dbReference>
<sequence>MYESHRLPPLPRIHFIRRLALHAAVAVGLLLGSIGIGMAGYAYFEDLAWRDAFLNCTMLLGGMGPVDAPKTDGGKVFAGLYALYAGLVFIVAAGLVFVPVLHRLLHKFHWDEDR</sequence>
<evidence type="ECO:0000256" key="1">
    <source>
        <dbReference type="SAM" id="Phobius"/>
    </source>
</evidence>
<feature type="transmembrane region" description="Helical" evidence="1">
    <location>
        <begin position="21"/>
        <end position="44"/>
    </location>
</feature>
<dbReference type="AlphaFoldDB" id="A0A1N6XVW9"/>
<keyword evidence="1" id="KW-0472">Membrane</keyword>
<accession>A0A1N6XVW9</accession>